<dbReference type="SUPFAM" id="SSF46689">
    <property type="entry name" value="Homeodomain-like"/>
    <property type="match status" value="1"/>
</dbReference>
<dbReference type="InterPro" id="IPR036271">
    <property type="entry name" value="Tet_transcr_reg_TetR-rel_C_sf"/>
</dbReference>
<comment type="caution">
    <text evidence="2">The sequence shown here is derived from an EMBL/GenBank/DDBJ whole genome shotgun (WGS) entry which is preliminary data.</text>
</comment>
<reference evidence="2 3" key="1">
    <citation type="submission" date="2020-08" db="EMBL/GenBank/DDBJ databases">
        <title>Sequencing the genomes of 1000 actinobacteria strains.</title>
        <authorList>
            <person name="Klenk H.-P."/>
        </authorList>
    </citation>
    <scope>NUCLEOTIDE SEQUENCE [LARGE SCALE GENOMIC DNA]</scope>
    <source>
        <strain evidence="2 3">DSM 102030</strain>
    </source>
</reference>
<dbReference type="RefSeq" id="WP_312885293.1">
    <property type="nucleotide sequence ID" value="NZ_JACHJT010000001.1"/>
</dbReference>
<dbReference type="EMBL" id="JACHJT010000001">
    <property type="protein sequence ID" value="MBB4932372.1"/>
    <property type="molecule type" value="Genomic_DNA"/>
</dbReference>
<name>A0A7W7RI13_9ACTN</name>
<dbReference type="Proteomes" id="UP000523007">
    <property type="component" value="Unassembled WGS sequence"/>
</dbReference>
<sequence length="195" mass="20972">MRPRVELIARTAVSIIAQRGLRGLTHRAVDEAAGLPPGSTSYHARTRVRLIETALTWLAEEDEQDLGEGESLDPGSAGGAAALIAEFTHSAVARDPDRTRARLELALEAGRNPDLRAVYDRIGARFRGLAERLMRELGSPEPARHARTVIAWMEGMAFDSLAGSGAAAPPSRSELHEGAAELLRALLPASRPRES</sequence>
<evidence type="ECO:0000313" key="2">
    <source>
        <dbReference type="EMBL" id="MBB4932372.1"/>
    </source>
</evidence>
<keyword evidence="3" id="KW-1185">Reference proteome</keyword>
<dbReference type="AlphaFoldDB" id="A0A7W7RI13"/>
<dbReference type="SUPFAM" id="SSF48498">
    <property type="entry name" value="Tetracyclin repressor-like, C-terminal domain"/>
    <property type="match status" value="1"/>
</dbReference>
<dbReference type="GO" id="GO:0003677">
    <property type="term" value="F:DNA binding"/>
    <property type="evidence" value="ECO:0007669"/>
    <property type="project" value="UniProtKB-KW"/>
</dbReference>
<proteinExistence type="predicted"/>
<gene>
    <name evidence="2" type="ORF">F4561_003192</name>
</gene>
<dbReference type="Pfam" id="PF17940">
    <property type="entry name" value="TetR_C_31"/>
    <property type="match status" value="1"/>
</dbReference>
<organism evidence="2 3">
    <name type="scientific">Lipingzhangella halophila</name>
    <dbReference type="NCBI Taxonomy" id="1783352"/>
    <lineage>
        <taxon>Bacteria</taxon>
        <taxon>Bacillati</taxon>
        <taxon>Actinomycetota</taxon>
        <taxon>Actinomycetes</taxon>
        <taxon>Streptosporangiales</taxon>
        <taxon>Nocardiopsidaceae</taxon>
        <taxon>Lipingzhangella</taxon>
    </lineage>
</organism>
<evidence type="ECO:0000259" key="1">
    <source>
        <dbReference type="Pfam" id="PF17940"/>
    </source>
</evidence>
<protein>
    <submittedName>
        <fullName evidence="2">DNA-binding transcriptional regulator YbjK</fullName>
    </submittedName>
</protein>
<evidence type="ECO:0000313" key="3">
    <source>
        <dbReference type="Proteomes" id="UP000523007"/>
    </source>
</evidence>
<dbReference type="InterPro" id="IPR009057">
    <property type="entry name" value="Homeodomain-like_sf"/>
</dbReference>
<keyword evidence="2" id="KW-0238">DNA-binding</keyword>
<dbReference type="Gene3D" id="1.10.357.10">
    <property type="entry name" value="Tetracycline Repressor, domain 2"/>
    <property type="match status" value="1"/>
</dbReference>
<dbReference type="InterPro" id="IPR041583">
    <property type="entry name" value="TetR_C_31"/>
</dbReference>
<feature type="domain" description="Tetracyclin repressor-like C-terminal group 31" evidence="1">
    <location>
        <begin position="78"/>
        <end position="188"/>
    </location>
</feature>
<accession>A0A7W7RI13</accession>